<dbReference type="EMBL" id="JAIWYP010000006">
    <property type="protein sequence ID" value="KAH3809970.1"/>
    <property type="molecule type" value="Genomic_DNA"/>
</dbReference>
<evidence type="ECO:0000313" key="1">
    <source>
        <dbReference type="EMBL" id="KAH3809970.1"/>
    </source>
</evidence>
<keyword evidence="2" id="KW-1185">Reference proteome</keyword>
<gene>
    <name evidence="1" type="ORF">DPMN_138352</name>
</gene>
<name>A0A9D4G7G2_DREPO</name>
<comment type="caution">
    <text evidence="1">The sequence shown here is derived from an EMBL/GenBank/DDBJ whole genome shotgun (WGS) entry which is preliminary data.</text>
</comment>
<accession>A0A9D4G7G2</accession>
<organism evidence="1 2">
    <name type="scientific">Dreissena polymorpha</name>
    <name type="common">Zebra mussel</name>
    <name type="synonym">Mytilus polymorpha</name>
    <dbReference type="NCBI Taxonomy" id="45954"/>
    <lineage>
        <taxon>Eukaryota</taxon>
        <taxon>Metazoa</taxon>
        <taxon>Spiralia</taxon>
        <taxon>Lophotrochozoa</taxon>
        <taxon>Mollusca</taxon>
        <taxon>Bivalvia</taxon>
        <taxon>Autobranchia</taxon>
        <taxon>Heteroconchia</taxon>
        <taxon>Euheterodonta</taxon>
        <taxon>Imparidentia</taxon>
        <taxon>Neoheterodontei</taxon>
        <taxon>Myida</taxon>
        <taxon>Dreissenoidea</taxon>
        <taxon>Dreissenidae</taxon>
        <taxon>Dreissena</taxon>
    </lineage>
</organism>
<protein>
    <submittedName>
        <fullName evidence="1">Uncharacterized protein</fullName>
    </submittedName>
</protein>
<evidence type="ECO:0000313" key="2">
    <source>
        <dbReference type="Proteomes" id="UP000828390"/>
    </source>
</evidence>
<dbReference type="AlphaFoldDB" id="A0A9D4G7G2"/>
<dbReference type="Proteomes" id="UP000828390">
    <property type="component" value="Unassembled WGS sequence"/>
</dbReference>
<proteinExistence type="predicted"/>
<reference evidence="1" key="2">
    <citation type="submission" date="2020-11" db="EMBL/GenBank/DDBJ databases">
        <authorList>
            <person name="McCartney M.A."/>
            <person name="Auch B."/>
            <person name="Kono T."/>
            <person name="Mallez S."/>
            <person name="Becker A."/>
            <person name="Gohl D.M."/>
            <person name="Silverstein K.A.T."/>
            <person name="Koren S."/>
            <person name="Bechman K.B."/>
            <person name="Herman A."/>
            <person name="Abrahante J.E."/>
            <person name="Garbe J."/>
        </authorList>
    </citation>
    <scope>NUCLEOTIDE SEQUENCE</scope>
    <source>
        <strain evidence="1">Duluth1</strain>
        <tissue evidence="1">Whole animal</tissue>
    </source>
</reference>
<sequence>MDAGRLVHVPANNYNLHSYRSSEGGTVEHVGCRQLPILCWYSGCKLSLYGRDPDRSDDIRTSI</sequence>
<reference evidence="1" key="1">
    <citation type="journal article" date="2019" name="bioRxiv">
        <title>The Genome of the Zebra Mussel, Dreissena polymorpha: A Resource for Invasive Species Research.</title>
        <authorList>
            <person name="McCartney M.A."/>
            <person name="Auch B."/>
            <person name="Kono T."/>
            <person name="Mallez S."/>
            <person name="Zhang Y."/>
            <person name="Obille A."/>
            <person name="Becker A."/>
            <person name="Abrahante J.E."/>
            <person name="Garbe J."/>
            <person name="Badalamenti J.P."/>
            <person name="Herman A."/>
            <person name="Mangelson H."/>
            <person name="Liachko I."/>
            <person name="Sullivan S."/>
            <person name="Sone E.D."/>
            <person name="Koren S."/>
            <person name="Silverstein K.A.T."/>
            <person name="Beckman K.B."/>
            <person name="Gohl D.M."/>
        </authorList>
    </citation>
    <scope>NUCLEOTIDE SEQUENCE</scope>
    <source>
        <strain evidence="1">Duluth1</strain>
        <tissue evidence="1">Whole animal</tissue>
    </source>
</reference>